<evidence type="ECO:0000256" key="12">
    <source>
        <dbReference type="ARBA" id="ARBA00023172"/>
    </source>
</evidence>
<comment type="subcellular location">
    <subcellularLocation>
        <location evidence="2 15">Nucleus</location>
    </subcellularLocation>
</comment>
<protein>
    <recommendedName>
        <fullName evidence="5 15">Non-structural maintenance of chromosomes element 1 homolog</fullName>
        <ecNumber evidence="4 15">2.3.2.27</ecNumber>
    </recommendedName>
</protein>
<dbReference type="InterPro" id="IPR036388">
    <property type="entry name" value="WH-like_DNA-bd_sf"/>
</dbReference>
<evidence type="ECO:0000256" key="4">
    <source>
        <dbReference type="ARBA" id="ARBA00012483"/>
    </source>
</evidence>
<accession>A0A1B7P5K4</accession>
<evidence type="ECO:0000256" key="2">
    <source>
        <dbReference type="ARBA" id="ARBA00004123"/>
    </source>
</evidence>
<dbReference type="Gene3D" id="3.30.40.10">
    <property type="entry name" value="Zinc/RING finger domain, C3HC4 (zinc finger)"/>
    <property type="match status" value="1"/>
</dbReference>
<evidence type="ECO:0000259" key="17">
    <source>
        <dbReference type="Pfam" id="PF08746"/>
    </source>
</evidence>
<dbReference type="Proteomes" id="UP000091918">
    <property type="component" value="Unassembled WGS sequence"/>
</dbReference>
<dbReference type="AlphaFoldDB" id="A0A1B7P5K4"/>
<keyword evidence="9 15" id="KW-0863">Zinc-finger</keyword>
<dbReference type="SUPFAM" id="SSF57850">
    <property type="entry name" value="RING/U-box"/>
    <property type="match status" value="1"/>
</dbReference>
<dbReference type="PANTHER" id="PTHR20973">
    <property type="entry name" value="NON-SMC ELEMENT 1-RELATED"/>
    <property type="match status" value="1"/>
</dbReference>
<keyword evidence="7 15" id="KW-0479">Metal-binding</keyword>
<keyword evidence="10 15" id="KW-0833">Ubl conjugation pathway</keyword>
<dbReference type="PANTHER" id="PTHR20973:SF0">
    <property type="entry name" value="NON-STRUCTURAL MAINTENANCE OF CHROMOSOMES ELEMENT 1 HOMOLOG"/>
    <property type="match status" value="1"/>
</dbReference>
<dbReference type="Pfam" id="PF07574">
    <property type="entry name" value="SMC_Nse1"/>
    <property type="match status" value="1"/>
</dbReference>
<evidence type="ECO:0000313" key="19">
    <source>
        <dbReference type="Proteomes" id="UP000091918"/>
    </source>
</evidence>
<comment type="subunit">
    <text evidence="15">Component of the Smc5-Smc6 complex.</text>
</comment>
<name>A0A1B7P5K4_9EURO</name>
<proteinExistence type="inferred from homology"/>
<evidence type="ECO:0000256" key="7">
    <source>
        <dbReference type="ARBA" id="ARBA00022723"/>
    </source>
</evidence>
<feature type="domain" description="Non-structural maintenance of chromosomes element 1 RING C4HC3-type" evidence="17">
    <location>
        <begin position="232"/>
        <end position="274"/>
    </location>
</feature>
<dbReference type="InterPro" id="IPR014857">
    <property type="entry name" value="Nse1_RING_C4HC3-type"/>
</dbReference>
<dbReference type="EMBL" id="LGUA01000087">
    <property type="protein sequence ID" value="OAX84306.1"/>
    <property type="molecule type" value="Genomic_DNA"/>
</dbReference>
<evidence type="ECO:0000256" key="6">
    <source>
        <dbReference type="ARBA" id="ARBA00022679"/>
    </source>
</evidence>
<dbReference type="Pfam" id="PF08746">
    <property type="entry name" value="zf-RING-like"/>
    <property type="match status" value="1"/>
</dbReference>
<evidence type="ECO:0000256" key="15">
    <source>
        <dbReference type="RuleBase" id="RU368018"/>
    </source>
</evidence>
<dbReference type="GO" id="GO:0005634">
    <property type="term" value="C:nucleus"/>
    <property type="evidence" value="ECO:0007669"/>
    <property type="project" value="UniProtKB-SubCell"/>
</dbReference>
<evidence type="ECO:0000256" key="5">
    <source>
        <dbReference type="ARBA" id="ARBA00019422"/>
    </source>
</evidence>
<keyword evidence="8 15" id="KW-0227">DNA damage</keyword>
<evidence type="ECO:0000256" key="8">
    <source>
        <dbReference type="ARBA" id="ARBA00022763"/>
    </source>
</evidence>
<keyword evidence="11 15" id="KW-0862">Zinc</keyword>
<evidence type="ECO:0000256" key="9">
    <source>
        <dbReference type="ARBA" id="ARBA00022771"/>
    </source>
</evidence>
<evidence type="ECO:0000256" key="11">
    <source>
        <dbReference type="ARBA" id="ARBA00022833"/>
    </source>
</evidence>
<dbReference type="GO" id="GO:0008270">
    <property type="term" value="F:zinc ion binding"/>
    <property type="evidence" value="ECO:0007669"/>
    <property type="project" value="UniProtKB-KW"/>
</dbReference>
<dbReference type="InterPro" id="IPR011513">
    <property type="entry name" value="Nse1"/>
</dbReference>
<evidence type="ECO:0000256" key="1">
    <source>
        <dbReference type="ARBA" id="ARBA00000900"/>
    </source>
</evidence>
<comment type="similarity">
    <text evidence="3 15">Belongs to the NSE1 family.</text>
</comment>
<keyword evidence="14 15" id="KW-0539">Nucleus</keyword>
<organism evidence="18 19">
    <name type="scientific">Emergomyces africanus</name>
    <dbReference type="NCBI Taxonomy" id="1955775"/>
    <lineage>
        <taxon>Eukaryota</taxon>
        <taxon>Fungi</taxon>
        <taxon>Dikarya</taxon>
        <taxon>Ascomycota</taxon>
        <taxon>Pezizomycotina</taxon>
        <taxon>Eurotiomycetes</taxon>
        <taxon>Eurotiomycetidae</taxon>
        <taxon>Onygenales</taxon>
        <taxon>Ajellomycetaceae</taxon>
        <taxon>Emergomyces</taxon>
    </lineage>
</organism>
<dbReference type="GO" id="GO:0000724">
    <property type="term" value="P:double-strand break repair via homologous recombination"/>
    <property type="evidence" value="ECO:0007669"/>
    <property type="project" value="TreeGrafter"/>
</dbReference>
<dbReference type="OrthoDB" id="185455at2759"/>
<dbReference type="STRING" id="1658172.A0A1B7P5K4"/>
<feature type="region of interest" description="Disordered" evidence="16">
    <location>
        <begin position="293"/>
        <end position="339"/>
    </location>
</feature>
<evidence type="ECO:0000256" key="3">
    <source>
        <dbReference type="ARBA" id="ARBA00010258"/>
    </source>
</evidence>
<evidence type="ECO:0000313" key="18">
    <source>
        <dbReference type="EMBL" id="OAX84306.1"/>
    </source>
</evidence>
<dbReference type="EC" id="2.3.2.27" evidence="4 15"/>
<reference evidence="18 19" key="1">
    <citation type="submission" date="2015-07" db="EMBL/GenBank/DDBJ databases">
        <title>Emmonsia species relationships and genome sequence.</title>
        <authorList>
            <person name="Cuomo C.A."/>
            <person name="Schwartz I.S."/>
            <person name="Kenyon C."/>
            <person name="de Hoog G.S."/>
            <person name="Govender N.P."/>
            <person name="Botha A."/>
            <person name="Moreno L."/>
            <person name="de Vries M."/>
            <person name="Munoz J.F."/>
            <person name="Stielow J.B."/>
        </authorList>
    </citation>
    <scope>NUCLEOTIDE SEQUENCE [LARGE SCALE GENOMIC DNA]</scope>
    <source>
        <strain evidence="18 19">CBS 136260</strain>
    </source>
</reference>
<evidence type="ECO:0000256" key="16">
    <source>
        <dbReference type="SAM" id="MobiDB-lite"/>
    </source>
</evidence>
<dbReference type="Gene3D" id="1.10.10.10">
    <property type="entry name" value="Winged helix-like DNA-binding domain superfamily/Winged helix DNA-binding domain"/>
    <property type="match status" value="1"/>
</dbReference>
<keyword evidence="12 15" id="KW-0233">DNA recombination</keyword>
<keyword evidence="13 15" id="KW-0234">DNA repair</keyword>
<evidence type="ECO:0000256" key="14">
    <source>
        <dbReference type="ARBA" id="ARBA00023242"/>
    </source>
</evidence>
<keyword evidence="6 15" id="KW-0808">Transferase</keyword>
<evidence type="ECO:0000256" key="13">
    <source>
        <dbReference type="ARBA" id="ARBA00023204"/>
    </source>
</evidence>
<comment type="function">
    <text evidence="15">Acts in a DNA repair pathway for removal of UV-induced DNA damage that is distinct from classical nucleotide excision repair and in repair of ionizing radiation damage. Functions in homologous recombination repair of DNA double strand breaks and in recovery of stalled replication forks.</text>
</comment>
<sequence length="339" mass="37627">MSVHESYNDSHRAFLQAFMARSTMTYEEAKPVLAAIFSVRDDQDVLSEDITQADFSNYIATINTAISPFDLEIRSTRHQTDPTRIYALVNTTSDPMTQLATTYNANEIAFVKRVLDAMFDTYNTPRLEAMAVSSMQVAQLAKAPSAAERRESAASGAPAAGAAQSLGIREADEMMKKLVEEGWFEESRKGYFTLSPRALMELRGWLVATYNDDDNDDSLTGRVPRIDKIKTCLACRDIITMGQRCSQRQCAGRLHDICTQNFFRRQQAETCPICKSPWTGEHFVGERAIVAASRPSTATRRRSDRPSQGASSLGVVQGTDNNNNSDDDDDDEEEESAVG</sequence>
<dbReference type="GO" id="GO:0030915">
    <property type="term" value="C:Smc5-Smc6 complex"/>
    <property type="evidence" value="ECO:0007669"/>
    <property type="project" value="UniProtKB-UniRule"/>
</dbReference>
<comment type="catalytic activity">
    <reaction evidence="1 15">
        <text>S-ubiquitinyl-[E2 ubiquitin-conjugating enzyme]-L-cysteine + [acceptor protein]-L-lysine = [E2 ubiquitin-conjugating enzyme]-L-cysteine + N(6)-ubiquitinyl-[acceptor protein]-L-lysine.</text>
        <dbReference type="EC" id="2.3.2.27"/>
    </reaction>
</comment>
<comment type="caution">
    <text evidence="18">The sequence shown here is derived from an EMBL/GenBank/DDBJ whole genome shotgun (WGS) entry which is preliminary data.</text>
</comment>
<dbReference type="CDD" id="cd16493">
    <property type="entry name" value="RING-CH-C4HC3_NSE1"/>
    <property type="match status" value="1"/>
</dbReference>
<gene>
    <name evidence="18" type="ORF">ACJ72_01328</name>
</gene>
<evidence type="ECO:0000256" key="10">
    <source>
        <dbReference type="ARBA" id="ARBA00022786"/>
    </source>
</evidence>
<feature type="compositionally biased region" description="Acidic residues" evidence="16">
    <location>
        <begin position="325"/>
        <end position="339"/>
    </location>
</feature>
<dbReference type="InterPro" id="IPR013083">
    <property type="entry name" value="Znf_RING/FYVE/PHD"/>
</dbReference>
<keyword evidence="19" id="KW-1185">Reference proteome</keyword>
<dbReference type="GO" id="GO:0061630">
    <property type="term" value="F:ubiquitin protein ligase activity"/>
    <property type="evidence" value="ECO:0007669"/>
    <property type="project" value="UniProtKB-EC"/>
</dbReference>
<dbReference type="Gene3D" id="3.90.1150.220">
    <property type="match status" value="1"/>
</dbReference>